<evidence type="ECO:0000313" key="1">
    <source>
        <dbReference type="EMBL" id="MBW87657.1"/>
    </source>
</evidence>
<reference evidence="1" key="1">
    <citation type="submission" date="2018-02" db="EMBL/GenBank/DDBJ databases">
        <title>Rhizophora mucronata_Transcriptome.</title>
        <authorList>
            <person name="Meera S.P."/>
            <person name="Sreeshan A."/>
            <person name="Augustine A."/>
        </authorList>
    </citation>
    <scope>NUCLEOTIDE SEQUENCE</scope>
    <source>
        <tissue evidence="1">Leaf</tissue>
    </source>
</reference>
<dbReference type="EMBL" id="GGEC01007174">
    <property type="protein sequence ID" value="MBW87657.1"/>
    <property type="molecule type" value="Transcribed_RNA"/>
</dbReference>
<sequence length="109" mass="12836">MRMLTPRLPYPMKWHKSWKSLGMSCHKSCQRNSHLGVRWIMQLSWSRMPSPLPWHPTVWHHLSCRSCVNNSMTCWIRATSNLQSLLMVPQCSSRKRKMEVSACISTTEH</sequence>
<organism evidence="1">
    <name type="scientific">Rhizophora mucronata</name>
    <name type="common">Asiatic mangrove</name>
    <dbReference type="NCBI Taxonomy" id="61149"/>
    <lineage>
        <taxon>Eukaryota</taxon>
        <taxon>Viridiplantae</taxon>
        <taxon>Streptophyta</taxon>
        <taxon>Embryophyta</taxon>
        <taxon>Tracheophyta</taxon>
        <taxon>Spermatophyta</taxon>
        <taxon>Magnoliopsida</taxon>
        <taxon>eudicotyledons</taxon>
        <taxon>Gunneridae</taxon>
        <taxon>Pentapetalae</taxon>
        <taxon>rosids</taxon>
        <taxon>fabids</taxon>
        <taxon>Malpighiales</taxon>
        <taxon>Rhizophoraceae</taxon>
        <taxon>Rhizophora</taxon>
    </lineage>
</organism>
<accession>A0A2P2J2K6</accession>
<dbReference type="AlphaFoldDB" id="A0A2P2J2K6"/>
<protein>
    <submittedName>
        <fullName evidence="1">Uncharacterized protein</fullName>
    </submittedName>
</protein>
<proteinExistence type="predicted"/>
<name>A0A2P2J2K6_RHIMU</name>